<dbReference type="InterPro" id="IPR044839">
    <property type="entry name" value="NDR1-like"/>
</dbReference>
<dbReference type="GO" id="GO:0005886">
    <property type="term" value="C:plasma membrane"/>
    <property type="evidence" value="ECO:0007669"/>
    <property type="project" value="TreeGrafter"/>
</dbReference>
<sequence>MDRFRHPVWRVLVVLIILAGVAVLIVWLVYRPDKPQFRVIDAAIYNLNATYPSVHSSISTTMQFTILTRNPNRRVSIYYDRLYAFVSYRNQKITTPALLPPLYHKRHSTGALSPILGGEAVPVSMDVVRGLGMDEASGVVGFRLVVMGRLKWKPGPFRSGHYRVYVTCDMMVGLKNGVKGRVPLLRTPDCIVDV</sequence>
<protein>
    <recommendedName>
        <fullName evidence="6">Late embryogenesis abundant protein LEA-2 subgroup domain-containing protein</fullName>
    </recommendedName>
</protein>
<dbReference type="PANTHER" id="PTHR31415:SF9">
    <property type="entry name" value="OS05G0367900 PROTEIN"/>
    <property type="match status" value="1"/>
</dbReference>
<dbReference type="GO" id="GO:0009506">
    <property type="term" value="C:plasmodesma"/>
    <property type="evidence" value="ECO:0007669"/>
    <property type="project" value="TreeGrafter"/>
</dbReference>
<dbReference type="PANTHER" id="PTHR31415">
    <property type="entry name" value="OS05G0367900 PROTEIN"/>
    <property type="match status" value="1"/>
</dbReference>
<organism evidence="7 8">
    <name type="scientific">Protea cynaroides</name>
    <dbReference type="NCBI Taxonomy" id="273540"/>
    <lineage>
        <taxon>Eukaryota</taxon>
        <taxon>Viridiplantae</taxon>
        <taxon>Streptophyta</taxon>
        <taxon>Embryophyta</taxon>
        <taxon>Tracheophyta</taxon>
        <taxon>Spermatophyta</taxon>
        <taxon>Magnoliopsida</taxon>
        <taxon>Proteales</taxon>
        <taxon>Proteaceae</taxon>
        <taxon>Protea</taxon>
    </lineage>
</organism>
<evidence type="ECO:0000256" key="5">
    <source>
        <dbReference type="SAM" id="Phobius"/>
    </source>
</evidence>
<evidence type="ECO:0000259" key="6">
    <source>
        <dbReference type="Pfam" id="PF03168"/>
    </source>
</evidence>
<dbReference type="InterPro" id="IPR004864">
    <property type="entry name" value="LEA_2"/>
</dbReference>
<evidence type="ECO:0000256" key="2">
    <source>
        <dbReference type="ARBA" id="ARBA00022692"/>
    </source>
</evidence>
<keyword evidence="8" id="KW-1185">Reference proteome</keyword>
<feature type="transmembrane region" description="Helical" evidence="5">
    <location>
        <begin position="12"/>
        <end position="30"/>
    </location>
</feature>
<evidence type="ECO:0000256" key="1">
    <source>
        <dbReference type="ARBA" id="ARBA00004167"/>
    </source>
</evidence>
<keyword evidence="2 5" id="KW-0812">Transmembrane</keyword>
<accession>A0A9Q0GYZ1</accession>
<feature type="domain" description="Late embryogenesis abundant protein LEA-2 subgroup" evidence="6">
    <location>
        <begin position="67"/>
        <end position="168"/>
    </location>
</feature>
<keyword evidence="3 5" id="KW-1133">Transmembrane helix</keyword>
<reference evidence="7" key="1">
    <citation type="journal article" date="2023" name="Plant J.">
        <title>The genome of the king protea, Protea cynaroides.</title>
        <authorList>
            <person name="Chang J."/>
            <person name="Duong T.A."/>
            <person name="Schoeman C."/>
            <person name="Ma X."/>
            <person name="Roodt D."/>
            <person name="Barker N."/>
            <person name="Li Z."/>
            <person name="Van de Peer Y."/>
            <person name="Mizrachi E."/>
        </authorList>
    </citation>
    <scope>NUCLEOTIDE SEQUENCE</scope>
    <source>
        <tissue evidence="7">Young leaves</tissue>
    </source>
</reference>
<gene>
    <name evidence="7" type="ORF">NE237_012957</name>
</gene>
<evidence type="ECO:0000256" key="4">
    <source>
        <dbReference type="ARBA" id="ARBA00023136"/>
    </source>
</evidence>
<dbReference type="Proteomes" id="UP001141806">
    <property type="component" value="Unassembled WGS sequence"/>
</dbReference>
<dbReference type="AlphaFoldDB" id="A0A9Q0GYZ1"/>
<dbReference type="OrthoDB" id="746161at2759"/>
<proteinExistence type="predicted"/>
<dbReference type="GO" id="GO:0098542">
    <property type="term" value="P:defense response to other organism"/>
    <property type="evidence" value="ECO:0007669"/>
    <property type="project" value="InterPro"/>
</dbReference>
<dbReference type="Pfam" id="PF03168">
    <property type="entry name" value="LEA_2"/>
    <property type="match status" value="1"/>
</dbReference>
<name>A0A9Q0GYZ1_9MAGN</name>
<comment type="subcellular location">
    <subcellularLocation>
        <location evidence="1">Membrane</location>
        <topology evidence="1">Single-pass membrane protein</topology>
    </subcellularLocation>
</comment>
<evidence type="ECO:0000313" key="7">
    <source>
        <dbReference type="EMBL" id="KAJ4956174.1"/>
    </source>
</evidence>
<keyword evidence="4 5" id="KW-0472">Membrane</keyword>
<evidence type="ECO:0000256" key="3">
    <source>
        <dbReference type="ARBA" id="ARBA00022989"/>
    </source>
</evidence>
<dbReference type="EMBL" id="JAMYWD010000011">
    <property type="protein sequence ID" value="KAJ4956174.1"/>
    <property type="molecule type" value="Genomic_DNA"/>
</dbReference>
<evidence type="ECO:0000313" key="8">
    <source>
        <dbReference type="Proteomes" id="UP001141806"/>
    </source>
</evidence>
<comment type="caution">
    <text evidence="7">The sequence shown here is derived from an EMBL/GenBank/DDBJ whole genome shotgun (WGS) entry which is preliminary data.</text>
</comment>